<keyword evidence="3 5" id="KW-0269">Exonuclease</keyword>
<dbReference type="InterPro" id="IPR036420">
    <property type="entry name" value="BRCT_dom_sf"/>
</dbReference>
<evidence type="ECO:0000313" key="5">
    <source>
        <dbReference type="EMBL" id="PZX07426.1"/>
    </source>
</evidence>
<keyword evidence="1" id="KW-0540">Nuclease</keyword>
<dbReference type="AlphaFoldDB" id="A0A2W7PGN9"/>
<dbReference type="PROSITE" id="PS50172">
    <property type="entry name" value="BRCT"/>
    <property type="match status" value="1"/>
</dbReference>
<evidence type="ECO:0000259" key="4">
    <source>
        <dbReference type="PROSITE" id="PS50172"/>
    </source>
</evidence>
<dbReference type="Gene3D" id="3.40.50.10190">
    <property type="entry name" value="BRCT domain"/>
    <property type="match status" value="1"/>
</dbReference>
<keyword evidence="6" id="KW-1185">Reference proteome</keyword>
<dbReference type="CDD" id="cd17748">
    <property type="entry name" value="BRCT_DNA_ligase_like"/>
    <property type="match status" value="1"/>
</dbReference>
<name>A0A2W7PGN9_9BACI</name>
<comment type="caution">
    <text evidence="5">The sequence shown here is derived from an EMBL/GenBank/DDBJ whole genome shotgun (WGS) entry which is preliminary data.</text>
</comment>
<evidence type="ECO:0000256" key="3">
    <source>
        <dbReference type="ARBA" id="ARBA00022839"/>
    </source>
</evidence>
<dbReference type="SUPFAM" id="SSF52113">
    <property type="entry name" value="BRCT domain"/>
    <property type="match status" value="1"/>
</dbReference>
<dbReference type="PANTHER" id="PTHR30231:SF4">
    <property type="entry name" value="PROTEIN NEN2"/>
    <property type="match status" value="1"/>
</dbReference>
<proteinExistence type="predicted"/>
<dbReference type="InterPro" id="IPR001357">
    <property type="entry name" value="BRCT_dom"/>
</dbReference>
<dbReference type="CDD" id="cd06127">
    <property type="entry name" value="DEDDh"/>
    <property type="match status" value="1"/>
</dbReference>
<accession>A0A2W7PGN9</accession>
<dbReference type="Gene3D" id="3.30.420.10">
    <property type="entry name" value="Ribonuclease H-like superfamily/Ribonuclease H"/>
    <property type="match status" value="1"/>
</dbReference>
<feature type="domain" description="BRCT" evidence="4">
    <location>
        <begin position="186"/>
        <end position="260"/>
    </location>
</feature>
<dbReference type="SUPFAM" id="SSF53098">
    <property type="entry name" value="Ribonuclease H-like"/>
    <property type="match status" value="1"/>
</dbReference>
<reference evidence="5 6" key="1">
    <citation type="submission" date="2018-06" db="EMBL/GenBank/DDBJ databases">
        <title>Genomic Encyclopedia of Type Strains, Phase IV (KMG-IV): sequencing the most valuable type-strain genomes for metagenomic binning, comparative biology and taxonomic classification.</title>
        <authorList>
            <person name="Goeker M."/>
        </authorList>
    </citation>
    <scope>NUCLEOTIDE SEQUENCE [LARGE SCALE GENOMIC DNA]</scope>
    <source>
        <strain evidence="5 6">DSM 5</strain>
    </source>
</reference>
<dbReference type="OrthoDB" id="9803913at2"/>
<dbReference type="Pfam" id="PF00533">
    <property type="entry name" value="BRCT"/>
    <property type="match status" value="1"/>
</dbReference>
<keyword evidence="2" id="KW-0378">Hydrolase</keyword>
<evidence type="ECO:0000256" key="2">
    <source>
        <dbReference type="ARBA" id="ARBA00022801"/>
    </source>
</evidence>
<dbReference type="Proteomes" id="UP000248646">
    <property type="component" value="Unassembled WGS sequence"/>
</dbReference>
<dbReference type="InterPro" id="IPR013520">
    <property type="entry name" value="Ribonucl_H"/>
</dbReference>
<dbReference type="GO" id="GO:0003676">
    <property type="term" value="F:nucleic acid binding"/>
    <property type="evidence" value="ECO:0007669"/>
    <property type="project" value="InterPro"/>
</dbReference>
<dbReference type="PANTHER" id="PTHR30231">
    <property type="entry name" value="DNA POLYMERASE III SUBUNIT EPSILON"/>
    <property type="match status" value="1"/>
</dbReference>
<evidence type="ECO:0000313" key="6">
    <source>
        <dbReference type="Proteomes" id="UP000248646"/>
    </source>
</evidence>
<dbReference type="EMBL" id="QKZI01000001">
    <property type="protein sequence ID" value="PZX07426.1"/>
    <property type="molecule type" value="Genomic_DNA"/>
</dbReference>
<dbReference type="SMART" id="SM00479">
    <property type="entry name" value="EXOIII"/>
    <property type="match status" value="1"/>
</dbReference>
<protein>
    <submittedName>
        <fullName evidence="5">Exonuclease</fullName>
    </submittedName>
</protein>
<sequence length="371" mass="42040">MDNMILIDIETGGFQVEDGILEVGIVVVEKNSIVEVLHIGEAEDEELINEGMGAGYIFIEENDIYRRLFIDILSRYDYPIVAHNASFDRKFLVHYGWMNEEYVVYDSIRALKISHPHLFSYSLGFVVGYFGVKQEHSHTALSDVMALFEVLQKANPQSWIPLFKPLPKKFTSTAKSFIERGMKLQGESEVFHGKHMVFTGTSQFPRILMQEIAVACGSTVGNTVNKKTDFLICGEKVGKSKIIKAIELDVPMYDDDWFIDIVFKDLSLEQVLTENKGNYDGKIVTEANSPYKRLHEFEGKKVNVACLSLRMQSKIVELLVGMDAIISKGSNAKNVDYMIYKDGGDYVMLKEANERNIKPISASVFNRMLLN</sequence>
<dbReference type="InterPro" id="IPR036397">
    <property type="entry name" value="RNaseH_sf"/>
</dbReference>
<dbReference type="GO" id="GO:0008408">
    <property type="term" value="F:3'-5' exonuclease activity"/>
    <property type="evidence" value="ECO:0007669"/>
    <property type="project" value="TreeGrafter"/>
</dbReference>
<dbReference type="SMART" id="SM00292">
    <property type="entry name" value="BRCT"/>
    <property type="match status" value="1"/>
</dbReference>
<dbReference type="Pfam" id="PF00929">
    <property type="entry name" value="RNase_T"/>
    <property type="match status" value="1"/>
</dbReference>
<evidence type="ECO:0000256" key="1">
    <source>
        <dbReference type="ARBA" id="ARBA00022722"/>
    </source>
</evidence>
<gene>
    <name evidence="5" type="ORF">C7437_101542</name>
</gene>
<organism evidence="5 6">
    <name type="scientific">Psychrobacillus insolitus</name>
    <dbReference type="NCBI Taxonomy" id="1461"/>
    <lineage>
        <taxon>Bacteria</taxon>
        <taxon>Bacillati</taxon>
        <taxon>Bacillota</taxon>
        <taxon>Bacilli</taxon>
        <taxon>Bacillales</taxon>
        <taxon>Bacillaceae</taxon>
        <taxon>Psychrobacillus</taxon>
    </lineage>
</organism>
<dbReference type="InterPro" id="IPR012337">
    <property type="entry name" value="RNaseH-like_sf"/>
</dbReference>